<proteinExistence type="predicted"/>
<accession>A0A7S0V0M7</accession>
<gene>
    <name evidence="2" type="ORF">PPAR00522_LOCUS7605</name>
</gene>
<protein>
    <submittedName>
        <fullName evidence="2">Uncharacterized protein</fullName>
    </submittedName>
</protein>
<feature type="compositionally biased region" description="Polar residues" evidence="1">
    <location>
        <begin position="285"/>
        <end position="307"/>
    </location>
</feature>
<organism evidence="2">
    <name type="scientific">Polytomella parva</name>
    <dbReference type="NCBI Taxonomy" id="51329"/>
    <lineage>
        <taxon>Eukaryota</taxon>
        <taxon>Viridiplantae</taxon>
        <taxon>Chlorophyta</taxon>
        <taxon>core chlorophytes</taxon>
        <taxon>Chlorophyceae</taxon>
        <taxon>CS clade</taxon>
        <taxon>Chlamydomonadales</taxon>
        <taxon>Chlamydomonadaceae</taxon>
        <taxon>Polytomella</taxon>
    </lineage>
</organism>
<sequence length="476" mass="54098">MLATISPSRDNLEKVFVSRRELFDFFEIDNIALSLNLKEVQNLLRGAVIIISTKDISKFLDKSSQHQPYVCRIIKSSGLRREDGRETPFLTVLNVQNNSISNLDIPLNAIFNDNTSTIKDELWNQIEGELASQFQSIISLPHDENSLNLEFLQESACRETILRLALYKNLLNGIRDLSQRHLHVAFMNEEERRSIQVGLKNISLLFQHPIASLLPADKRVLLSNSKMPNDLLCPASIFRFRLSDYDSLSDVTFKWSNWVQAMAAHNRFRSGNDVTPDFMTIRDSSTSIGSSTLPTRPSPVDSLSHTFPSDKRGGNATQLHSSNHQHLHLNHNYNPPNGYYLNNNSFSHTILHNSQEHSMKVRHSLTQPLLSNPTNPVVSRGNEVEIQSGHDGGEPLTNGGGGSHGRHRLRFDDSNRRLRERRRGHRRGRRGGRHDHDHDHDVLLDVLSDVLSDVREGDDSNRQIVIDDDHGCHHHH</sequence>
<reference evidence="2" key="1">
    <citation type="submission" date="2021-01" db="EMBL/GenBank/DDBJ databases">
        <authorList>
            <person name="Corre E."/>
            <person name="Pelletier E."/>
            <person name="Niang G."/>
            <person name="Scheremetjew M."/>
            <person name="Finn R."/>
            <person name="Kale V."/>
            <person name="Holt S."/>
            <person name="Cochrane G."/>
            <person name="Meng A."/>
            <person name="Brown T."/>
            <person name="Cohen L."/>
        </authorList>
    </citation>
    <scope>NUCLEOTIDE SEQUENCE</scope>
    <source>
        <strain evidence="2">SAG 63-3</strain>
    </source>
</reference>
<feature type="region of interest" description="Disordered" evidence="1">
    <location>
        <begin position="385"/>
        <end position="438"/>
    </location>
</feature>
<dbReference type="EMBL" id="HBFM01012103">
    <property type="protein sequence ID" value="CAD8771202.1"/>
    <property type="molecule type" value="Transcribed_RNA"/>
</dbReference>
<feature type="region of interest" description="Disordered" evidence="1">
    <location>
        <begin position="285"/>
        <end position="335"/>
    </location>
</feature>
<name>A0A7S0V0M7_9CHLO</name>
<evidence type="ECO:0000313" key="2">
    <source>
        <dbReference type="EMBL" id="CAD8771202.1"/>
    </source>
</evidence>
<dbReference type="AlphaFoldDB" id="A0A7S0V0M7"/>
<evidence type="ECO:0000256" key="1">
    <source>
        <dbReference type="SAM" id="MobiDB-lite"/>
    </source>
</evidence>
<feature type="compositionally biased region" description="Basic residues" evidence="1">
    <location>
        <begin position="418"/>
        <end position="433"/>
    </location>
</feature>